<proteinExistence type="inferred from homology"/>
<dbReference type="SUPFAM" id="SSF48264">
    <property type="entry name" value="Cytochrome P450"/>
    <property type="match status" value="1"/>
</dbReference>
<dbReference type="EMBL" id="JBJKBG010000005">
    <property type="protein sequence ID" value="KAL3738612.1"/>
    <property type="molecule type" value="Genomic_DNA"/>
</dbReference>
<dbReference type="CDD" id="cd11073">
    <property type="entry name" value="CYP76-like"/>
    <property type="match status" value="1"/>
</dbReference>
<dbReference type="PANTHER" id="PTHR47950:SF44">
    <property type="entry name" value="CYTOCHROME P450, FAMILY 76, SUBFAMILY C, POLYPEPTIDE 5-RELATED"/>
    <property type="match status" value="1"/>
</dbReference>
<comment type="similarity">
    <text evidence="1 6">Belongs to the cytochrome P450 family.</text>
</comment>
<comment type="caution">
    <text evidence="7">The sequence shown here is derived from an EMBL/GenBank/DDBJ whole genome shotgun (WGS) entry which is preliminary data.</text>
</comment>
<evidence type="ECO:0008006" key="9">
    <source>
        <dbReference type="Google" id="ProtNLM"/>
    </source>
</evidence>
<dbReference type="InterPro" id="IPR017972">
    <property type="entry name" value="Cyt_P450_CS"/>
</dbReference>
<evidence type="ECO:0000256" key="2">
    <source>
        <dbReference type="ARBA" id="ARBA00022723"/>
    </source>
</evidence>
<keyword evidence="2 5" id="KW-0479">Metal-binding</keyword>
<dbReference type="InterPro" id="IPR001128">
    <property type="entry name" value="Cyt_P450"/>
</dbReference>
<comment type="cofactor">
    <cofactor evidence="5">
        <name>heme</name>
        <dbReference type="ChEBI" id="CHEBI:30413"/>
    </cofactor>
</comment>
<evidence type="ECO:0000313" key="8">
    <source>
        <dbReference type="Proteomes" id="UP001634007"/>
    </source>
</evidence>
<keyword evidence="4 5" id="KW-0408">Iron</keyword>
<dbReference type="FunFam" id="1.10.630.10:FF:000007">
    <property type="entry name" value="Cytochrome P450 76C4"/>
    <property type="match status" value="1"/>
</dbReference>
<keyword evidence="8" id="KW-1185">Reference proteome</keyword>
<organism evidence="7 8">
    <name type="scientific">Eucalyptus globulus</name>
    <name type="common">Tasmanian blue gum</name>
    <dbReference type="NCBI Taxonomy" id="34317"/>
    <lineage>
        <taxon>Eukaryota</taxon>
        <taxon>Viridiplantae</taxon>
        <taxon>Streptophyta</taxon>
        <taxon>Embryophyta</taxon>
        <taxon>Tracheophyta</taxon>
        <taxon>Spermatophyta</taxon>
        <taxon>Magnoliopsida</taxon>
        <taxon>eudicotyledons</taxon>
        <taxon>Gunneridae</taxon>
        <taxon>Pentapetalae</taxon>
        <taxon>rosids</taxon>
        <taxon>malvids</taxon>
        <taxon>Myrtales</taxon>
        <taxon>Myrtaceae</taxon>
        <taxon>Myrtoideae</taxon>
        <taxon>Eucalypteae</taxon>
        <taxon>Eucalyptus</taxon>
    </lineage>
</organism>
<feature type="binding site" description="axial binding residue" evidence="5">
    <location>
        <position position="441"/>
    </location>
    <ligand>
        <name>heme</name>
        <dbReference type="ChEBI" id="CHEBI:30413"/>
    </ligand>
    <ligandPart>
        <name>Fe</name>
        <dbReference type="ChEBI" id="CHEBI:18248"/>
    </ligandPart>
</feature>
<dbReference type="GO" id="GO:0004497">
    <property type="term" value="F:monooxygenase activity"/>
    <property type="evidence" value="ECO:0007669"/>
    <property type="project" value="UniProtKB-KW"/>
</dbReference>
<dbReference type="PANTHER" id="PTHR47950">
    <property type="entry name" value="CYTOCHROME P450, FAMILY 76, SUBFAMILY C, POLYPEPTIDE 5-RELATED"/>
    <property type="match status" value="1"/>
</dbReference>
<sequence length="498" mass="56355">MELYLFLFLFLFLISLLFLKPFLLPSKPRNLPPGPAGLPFLGSLLQLGARPHESLFNMARRHGPVMTLRLGLVTSVVVSSPEAARETLQKHDENFSDRAVPDVITAQPNPEFTLAWVPGDQRWRARRRVCSTQMFTAQRLDALQHLRHQKVHQLVTHIKKSCEPGREVDIGQLAFATTLNLMSSTMFSIDIVDPEFQTAQEFKDLVWRIMEDAGKPNPSDYFPAVRRFDLLGVKRHIQPAYIRLHEIFDEIIDKRLKERATGSPGSSKSGDFLDVLLDKCEEEGSDFTRQSIKPLILDLFIAGSDTSALTTEWAMAELLHNPSLLQRSRDELVTAIGIERPVQESDTRHLPYLQAIVKETLRLHPAAPLLLPYRSKNDAEVCGYVVPKGMQVLVNAWAIGRDPSYWEDAMSFTPERFLGSNVDYRGRDFEFIPFGVGRRICPGLPLAVRMVHLMVASLVQSFNWKLPEGMVPESLDMQEQFGVTLRKAVPLRAIPSLV</sequence>
<dbReference type="InterPro" id="IPR036396">
    <property type="entry name" value="Cyt_P450_sf"/>
</dbReference>
<dbReference type="InterPro" id="IPR002401">
    <property type="entry name" value="Cyt_P450_E_grp-I"/>
</dbReference>
<dbReference type="Proteomes" id="UP001634007">
    <property type="component" value="Unassembled WGS sequence"/>
</dbReference>
<gene>
    <name evidence="7" type="ORF">ACJRO7_020053</name>
</gene>
<evidence type="ECO:0000256" key="5">
    <source>
        <dbReference type="PIRSR" id="PIRSR602401-1"/>
    </source>
</evidence>
<keyword evidence="5 6" id="KW-0349">Heme</keyword>
<accession>A0ABD3KHI4</accession>
<name>A0ABD3KHI4_EUCGL</name>
<dbReference type="AlphaFoldDB" id="A0ABD3KHI4"/>
<dbReference type="Gene3D" id="1.10.630.10">
    <property type="entry name" value="Cytochrome P450"/>
    <property type="match status" value="1"/>
</dbReference>
<evidence type="ECO:0000256" key="4">
    <source>
        <dbReference type="ARBA" id="ARBA00023004"/>
    </source>
</evidence>
<evidence type="ECO:0000256" key="6">
    <source>
        <dbReference type="RuleBase" id="RU000461"/>
    </source>
</evidence>
<evidence type="ECO:0000256" key="3">
    <source>
        <dbReference type="ARBA" id="ARBA00023002"/>
    </source>
</evidence>
<keyword evidence="6" id="KW-0503">Monooxygenase</keyword>
<reference evidence="7 8" key="1">
    <citation type="submission" date="2024-11" db="EMBL/GenBank/DDBJ databases">
        <title>Chromosome-level genome assembly of Eucalyptus globulus Labill. provides insights into its genome evolution.</title>
        <authorList>
            <person name="Li X."/>
        </authorList>
    </citation>
    <scope>NUCLEOTIDE SEQUENCE [LARGE SCALE GENOMIC DNA]</scope>
    <source>
        <strain evidence="7">CL2024</strain>
        <tissue evidence="7">Fresh tender leaves</tissue>
    </source>
</reference>
<evidence type="ECO:0000313" key="7">
    <source>
        <dbReference type="EMBL" id="KAL3738612.1"/>
    </source>
</evidence>
<dbReference type="GO" id="GO:0046872">
    <property type="term" value="F:metal ion binding"/>
    <property type="evidence" value="ECO:0007669"/>
    <property type="project" value="UniProtKB-KW"/>
</dbReference>
<protein>
    <recommendedName>
        <fullName evidence="9">Geraniol 8-hydroxylase-like</fullName>
    </recommendedName>
</protein>
<evidence type="ECO:0000256" key="1">
    <source>
        <dbReference type="ARBA" id="ARBA00010617"/>
    </source>
</evidence>
<dbReference type="PRINTS" id="PR00385">
    <property type="entry name" value="P450"/>
</dbReference>
<dbReference type="PRINTS" id="PR00463">
    <property type="entry name" value="EP450I"/>
</dbReference>
<dbReference type="Pfam" id="PF00067">
    <property type="entry name" value="p450"/>
    <property type="match status" value="1"/>
</dbReference>
<keyword evidence="3 6" id="KW-0560">Oxidoreductase</keyword>
<dbReference type="PROSITE" id="PS00086">
    <property type="entry name" value="CYTOCHROME_P450"/>
    <property type="match status" value="1"/>
</dbReference>